<gene>
    <name evidence="2" type="ORF">E2562_036463</name>
</gene>
<dbReference type="AlphaFoldDB" id="A0A6G1ET72"/>
<name>A0A6G1ET72_9ORYZ</name>
<proteinExistence type="predicted"/>
<evidence type="ECO:0000256" key="1">
    <source>
        <dbReference type="SAM" id="MobiDB-lite"/>
    </source>
</evidence>
<organism evidence="2 3">
    <name type="scientific">Oryza meyeriana var. granulata</name>
    <dbReference type="NCBI Taxonomy" id="110450"/>
    <lineage>
        <taxon>Eukaryota</taxon>
        <taxon>Viridiplantae</taxon>
        <taxon>Streptophyta</taxon>
        <taxon>Embryophyta</taxon>
        <taxon>Tracheophyta</taxon>
        <taxon>Spermatophyta</taxon>
        <taxon>Magnoliopsida</taxon>
        <taxon>Liliopsida</taxon>
        <taxon>Poales</taxon>
        <taxon>Poaceae</taxon>
        <taxon>BOP clade</taxon>
        <taxon>Oryzoideae</taxon>
        <taxon>Oryzeae</taxon>
        <taxon>Oryzinae</taxon>
        <taxon>Oryza</taxon>
        <taxon>Oryza meyeriana</taxon>
    </lineage>
</organism>
<accession>A0A6G1ET72</accession>
<evidence type="ECO:0000313" key="2">
    <source>
        <dbReference type="EMBL" id="KAF0927831.1"/>
    </source>
</evidence>
<protein>
    <submittedName>
        <fullName evidence="2">Uncharacterized protein</fullName>
    </submittedName>
</protein>
<feature type="region of interest" description="Disordered" evidence="1">
    <location>
        <begin position="1"/>
        <end position="20"/>
    </location>
</feature>
<sequence>MRKNTRLISQNWAEKTSPNGGVAEDEVTVAAKNPAKSYTIVTTKKMAQCRQHTSRRLWWEVRKGALHEVGSHLLAVDDAGATVGVAARRARTARRGR</sequence>
<reference evidence="2 3" key="1">
    <citation type="submission" date="2019-11" db="EMBL/GenBank/DDBJ databases">
        <title>Whole genome sequence of Oryza granulata.</title>
        <authorList>
            <person name="Li W."/>
        </authorList>
    </citation>
    <scope>NUCLEOTIDE SEQUENCE [LARGE SCALE GENOMIC DNA]</scope>
    <source>
        <strain evidence="3">cv. Menghai</strain>
        <tissue evidence="2">Leaf</tissue>
    </source>
</reference>
<dbReference type="Proteomes" id="UP000479710">
    <property type="component" value="Unassembled WGS sequence"/>
</dbReference>
<feature type="compositionally biased region" description="Polar residues" evidence="1">
    <location>
        <begin position="1"/>
        <end position="19"/>
    </location>
</feature>
<keyword evidence="3" id="KW-1185">Reference proteome</keyword>
<evidence type="ECO:0000313" key="3">
    <source>
        <dbReference type="Proteomes" id="UP000479710"/>
    </source>
</evidence>
<dbReference type="EMBL" id="SPHZ02000003">
    <property type="protein sequence ID" value="KAF0927831.1"/>
    <property type="molecule type" value="Genomic_DNA"/>
</dbReference>
<comment type="caution">
    <text evidence="2">The sequence shown here is derived from an EMBL/GenBank/DDBJ whole genome shotgun (WGS) entry which is preliminary data.</text>
</comment>